<dbReference type="InterPro" id="IPR036170">
    <property type="entry name" value="YezG-like_sf"/>
</dbReference>
<dbReference type="Proteomes" id="UP000237632">
    <property type="component" value="Unassembled WGS sequence"/>
</dbReference>
<sequence length="106" mass="12368">MDSRDVDVCRQIGQLLYDAAPVRSRSIIMRAQLADDEDQAKFEFDAVAENGESSWFLGSASLNGKLLELLLEHRRFFLSRNQPKWKLFTIIIDVEKRRFSLDLKYD</sequence>
<organism evidence="1 2">
    <name type="scientific">Burkholderia vietnamiensis</name>
    <dbReference type="NCBI Taxonomy" id="60552"/>
    <lineage>
        <taxon>Bacteria</taxon>
        <taxon>Pseudomonadati</taxon>
        <taxon>Pseudomonadota</taxon>
        <taxon>Betaproteobacteria</taxon>
        <taxon>Burkholderiales</taxon>
        <taxon>Burkholderiaceae</taxon>
        <taxon>Burkholderia</taxon>
        <taxon>Burkholderia cepacia complex</taxon>
    </lineage>
</organism>
<evidence type="ECO:0000313" key="1">
    <source>
        <dbReference type="EMBL" id="PRH42271.1"/>
    </source>
</evidence>
<dbReference type="SUPFAM" id="SSF160424">
    <property type="entry name" value="BH3703-like"/>
    <property type="match status" value="1"/>
</dbReference>
<comment type="caution">
    <text evidence="1">The sequence shown here is derived from an EMBL/GenBank/DDBJ whole genome shotgun (WGS) entry which is preliminary data.</text>
</comment>
<dbReference type="EMBL" id="PVHK01000081">
    <property type="protein sequence ID" value="PRH42271.1"/>
    <property type="molecule type" value="Genomic_DNA"/>
</dbReference>
<evidence type="ECO:0000313" key="2">
    <source>
        <dbReference type="Proteomes" id="UP000237632"/>
    </source>
</evidence>
<dbReference type="AlphaFoldDB" id="A0AA44Y0Z9"/>
<proteinExistence type="predicted"/>
<dbReference type="RefSeq" id="WP_011875554.1">
    <property type="nucleotide sequence ID" value="NZ_CADFEW010000021.1"/>
</dbReference>
<dbReference type="OMA" id="WFLPEDG"/>
<protein>
    <submittedName>
        <fullName evidence="1">Uncharacterized protein</fullName>
    </submittedName>
</protein>
<reference evidence="1 2" key="1">
    <citation type="submission" date="2018-03" db="EMBL/GenBank/DDBJ databases">
        <authorList>
            <person name="Nguyen K."/>
            <person name="Fouts D."/>
            <person name="Sutton G."/>
        </authorList>
    </citation>
    <scope>NUCLEOTIDE SEQUENCE [LARGE SCALE GENOMIC DNA]</scope>
    <source>
        <strain evidence="1 2">AU3578</strain>
    </source>
</reference>
<name>A0AA44Y0Z9_BURVI</name>
<gene>
    <name evidence="1" type="ORF">C6T65_11210</name>
</gene>
<accession>A0AA44Y0Z9</accession>